<keyword evidence="4" id="KW-1185">Reference proteome</keyword>
<keyword evidence="2" id="KW-0472">Membrane</keyword>
<evidence type="ECO:0000256" key="2">
    <source>
        <dbReference type="SAM" id="Phobius"/>
    </source>
</evidence>
<dbReference type="OrthoDB" id="2286253at2759"/>
<sequence length="293" mass="32523">MNQNYEPGAPPPTYQQEGARPGQTYYQPPPQPQNMGGQQQPPPAHNQPLGNVQRKIVRFYSPPQNNRLGMRRRLLSLCCCFIFIGLIVGLVAGLVTRSQHNSYYYGGSSTSCRSNNDCYYRYGKGFESKRKMKGVCVDHTNGLSLLFIQGVVLTVTVAGAVDDRMARNDATMETDDEDVLLSYYLGQDDYERRPSSSSTASSSSSSSSSSSKQPSIKFISSVRHSLRLSTLFTLRRRRSSFSPSTSIPSFARFSLPACGTDDPLSPKQLEIERLIAAHPERTVRLSITPEFAI</sequence>
<protein>
    <submittedName>
        <fullName evidence="3">Uncharacterized protein</fullName>
    </submittedName>
</protein>
<evidence type="ECO:0000313" key="4">
    <source>
        <dbReference type="Proteomes" id="UP000078561"/>
    </source>
</evidence>
<dbReference type="EMBL" id="LT554476">
    <property type="protein sequence ID" value="SAM05893.1"/>
    <property type="molecule type" value="Genomic_DNA"/>
</dbReference>
<accession>A0A163KBM3</accession>
<proteinExistence type="predicted"/>
<feature type="transmembrane region" description="Helical" evidence="2">
    <location>
        <begin position="142"/>
        <end position="161"/>
    </location>
</feature>
<feature type="transmembrane region" description="Helical" evidence="2">
    <location>
        <begin position="74"/>
        <end position="95"/>
    </location>
</feature>
<dbReference type="Proteomes" id="UP000078561">
    <property type="component" value="Unassembled WGS sequence"/>
</dbReference>
<gene>
    <name evidence="3" type="primary">ABSGL_11768.1 scaffold 12322</name>
</gene>
<dbReference type="InParanoid" id="A0A163KBM3"/>
<keyword evidence="2" id="KW-0812">Transmembrane</keyword>
<feature type="region of interest" description="Disordered" evidence="1">
    <location>
        <begin position="190"/>
        <end position="213"/>
    </location>
</feature>
<organism evidence="3">
    <name type="scientific">Absidia glauca</name>
    <name type="common">Pin mould</name>
    <dbReference type="NCBI Taxonomy" id="4829"/>
    <lineage>
        <taxon>Eukaryota</taxon>
        <taxon>Fungi</taxon>
        <taxon>Fungi incertae sedis</taxon>
        <taxon>Mucoromycota</taxon>
        <taxon>Mucoromycotina</taxon>
        <taxon>Mucoromycetes</taxon>
        <taxon>Mucorales</taxon>
        <taxon>Cunninghamellaceae</taxon>
        <taxon>Absidia</taxon>
    </lineage>
</organism>
<feature type="compositionally biased region" description="Low complexity" evidence="1">
    <location>
        <begin position="195"/>
        <end position="213"/>
    </location>
</feature>
<reference evidence="3" key="1">
    <citation type="submission" date="2016-04" db="EMBL/GenBank/DDBJ databases">
        <authorList>
            <person name="Evans L.H."/>
            <person name="Alamgir A."/>
            <person name="Owens N."/>
            <person name="Weber N.D."/>
            <person name="Virtaneva K."/>
            <person name="Barbian K."/>
            <person name="Babar A."/>
            <person name="Rosenke K."/>
        </authorList>
    </citation>
    <scope>NUCLEOTIDE SEQUENCE [LARGE SCALE GENOMIC DNA]</scope>
    <source>
        <strain evidence="3">CBS 101.48</strain>
    </source>
</reference>
<keyword evidence="2" id="KW-1133">Transmembrane helix</keyword>
<dbReference type="AlphaFoldDB" id="A0A163KBM3"/>
<name>A0A163KBM3_ABSGL</name>
<feature type="region of interest" description="Disordered" evidence="1">
    <location>
        <begin position="1"/>
        <end position="49"/>
    </location>
</feature>
<evidence type="ECO:0000256" key="1">
    <source>
        <dbReference type="SAM" id="MobiDB-lite"/>
    </source>
</evidence>
<evidence type="ECO:0000313" key="3">
    <source>
        <dbReference type="EMBL" id="SAM05893.1"/>
    </source>
</evidence>